<dbReference type="PROSITE" id="PS50977">
    <property type="entry name" value="HTH_TETR_2"/>
    <property type="match status" value="1"/>
</dbReference>
<comment type="caution">
    <text evidence="4">The sequence shown here is derived from an EMBL/GenBank/DDBJ whole genome shotgun (WGS) entry which is preliminary data.</text>
</comment>
<organism evidence="4 5">
    <name type="scientific">Anaerofustis stercorihominis</name>
    <dbReference type="NCBI Taxonomy" id="214853"/>
    <lineage>
        <taxon>Bacteria</taxon>
        <taxon>Bacillati</taxon>
        <taxon>Bacillota</taxon>
        <taxon>Clostridia</taxon>
        <taxon>Eubacteriales</taxon>
        <taxon>Eubacteriaceae</taxon>
        <taxon>Anaerofustis</taxon>
    </lineage>
</organism>
<accession>A0A3E3E0K2</accession>
<dbReference type="Pfam" id="PF17922">
    <property type="entry name" value="TetR_C_17"/>
    <property type="match status" value="1"/>
</dbReference>
<dbReference type="PROSITE" id="PS01081">
    <property type="entry name" value="HTH_TETR_1"/>
    <property type="match status" value="1"/>
</dbReference>
<dbReference type="InterPro" id="IPR023772">
    <property type="entry name" value="DNA-bd_HTH_TetR-type_CS"/>
</dbReference>
<evidence type="ECO:0000256" key="1">
    <source>
        <dbReference type="ARBA" id="ARBA00023125"/>
    </source>
</evidence>
<dbReference type="InterPro" id="IPR050624">
    <property type="entry name" value="HTH-type_Tx_Regulator"/>
</dbReference>
<feature type="domain" description="HTH tetR-type" evidence="3">
    <location>
        <begin position="17"/>
        <end position="77"/>
    </location>
</feature>
<dbReference type="PRINTS" id="PR00455">
    <property type="entry name" value="HTHTETR"/>
</dbReference>
<dbReference type="EMBL" id="QUSM01000002">
    <property type="protein sequence ID" value="RGD75081.1"/>
    <property type="molecule type" value="Genomic_DNA"/>
</dbReference>
<evidence type="ECO:0000259" key="3">
    <source>
        <dbReference type="PROSITE" id="PS50977"/>
    </source>
</evidence>
<dbReference type="PANTHER" id="PTHR43479">
    <property type="entry name" value="ACREF/ENVCD OPERON REPRESSOR-RELATED"/>
    <property type="match status" value="1"/>
</dbReference>
<protein>
    <submittedName>
        <fullName evidence="4">TetR/AcrR family transcriptional regulator</fullName>
    </submittedName>
</protein>
<dbReference type="SUPFAM" id="SSF46689">
    <property type="entry name" value="Homeodomain-like"/>
    <property type="match status" value="1"/>
</dbReference>
<reference evidence="4 5" key="1">
    <citation type="submission" date="2018-08" db="EMBL/GenBank/DDBJ databases">
        <title>A genome reference for cultivated species of the human gut microbiota.</title>
        <authorList>
            <person name="Zou Y."/>
            <person name="Xue W."/>
            <person name="Luo G."/>
        </authorList>
    </citation>
    <scope>NUCLEOTIDE SEQUENCE [LARGE SCALE GENOMIC DNA]</scope>
    <source>
        <strain evidence="4 5">AM25-6</strain>
    </source>
</reference>
<dbReference type="Proteomes" id="UP000261212">
    <property type="component" value="Unassembled WGS sequence"/>
</dbReference>
<evidence type="ECO:0000313" key="5">
    <source>
        <dbReference type="Proteomes" id="UP000261212"/>
    </source>
</evidence>
<gene>
    <name evidence="4" type="ORF">DW687_01805</name>
</gene>
<evidence type="ECO:0000256" key="2">
    <source>
        <dbReference type="PROSITE-ProRule" id="PRU00335"/>
    </source>
</evidence>
<dbReference type="Gene3D" id="1.10.357.10">
    <property type="entry name" value="Tetracycline Repressor, domain 2"/>
    <property type="match status" value="1"/>
</dbReference>
<dbReference type="Pfam" id="PF00440">
    <property type="entry name" value="TetR_N"/>
    <property type="match status" value="1"/>
</dbReference>
<name>A0A3E3E0K2_9FIRM</name>
<dbReference type="InterPro" id="IPR009057">
    <property type="entry name" value="Homeodomain-like_sf"/>
</dbReference>
<proteinExistence type="predicted"/>
<dbReference type="PANTHER" id="PTHR43479:SF11">
    <property type="entry name" value="ACREF_ENVCD OPERON REPRESSOR-RELATED"/>
    <property type="match status" value="1"/>
</dbReference>
<keyword evidence="1 2" id="KW-0238">DNA-binding</keyword>
<evidence type="ECO:0000313" key="4">
    <source>
        <dbReference type="EMBL" id="RGD75081.1"/>
    </source>
</evidence>
<dbReference type="AlphaFoldDB" id="A0A3E3E0K2"/>
<dbReference type="Gene3D" id="1.10.10.60">
    <property type="entry name" value="Homeodomain-like"/>
    <property type="match status" value="1"/>
</dbReference>
<sequence>MTLVSFYYRRNIMSKSEDKKQFIVDNAIEVFKEKGFKDVTMKDIIDRCNISRGGIYLYFKNTQEIFEEVIKKEENNDKSLLLISQNLSNLDIIKYFLEEVKKELLNKNNNLIVATYEYIFYKFNNKENLNLSKKYSIAYETLYKIIQNGIKNKEFKVEINKTINHIIFLLEGLRISSLVIPLNEKIIDEQIENILRDFKIEK</sequence>
<feature type="DNA-binding region" description="H-T-H motif" evidence="2">
    <location>
        <begin position="40"/>
        <end position="59"/>
    </location>
</feature>
<dbReference type="GO" id="GO:0003677">
    <property type="term" value="F:DNA binding"/>
    <property type="evidence" value="ECO:0007669"/>
    <property type="project" value="UniProtKB-UniRule"/>
</dbReference>
<dbReference type="InterPro" id="IPR001647">
    <property type="entry name" value="HTH_TetR"/>
</dbReference>
<dbReference type="InterPro" id="IPR041612">
    <property type="entry name" value="YfiR_C"/>
</dbReference>